<evidence type="ECO:0000313" key="2">
    <source>
        <dbReference type="Proteomes" id="UP000535020"/>
    </source>
</evidence>
<organism evidence="1 2">
    <name type="scientific">Flavobacterium agri</name>
    <dbReference type="NCBI Taxonomy" id="2743471"/>
    <lineage>
        <taxon>Bacteria</taxon>
        <taxon>Pseudomonadati</taxon>
        <taxon>Bacteroidota</taxon>
        <taxon>Flavobacteriia</taxon>
        <taxon>Flavobacteriales</taxon>
        <taxon>Flavobacteriaceae</taxon>
        <taxon>Flavobacterium</taxon>
    </lineage>
</organism>
<dbReference type="RefSeq" id="WP_176005560.1">
    <property type="nucleotide sequence ID" value="NZ_JABWMI010000010.1"/>
</dbReference>
<name>A0A7Y8Y182_9FLAO</name>
<accession>A0A7Y8Y182</accession>
<keyword evidence="2" id="KW-1185">Reference proteome</keyword>
<evidence type="ECO:0000313" key="1">
    <source>
        <dbReference type="EMBL" id="NYA70734.1"/>
    </source>
</evidence>
<dbReference type="Proteomes" id="UP000535020">
    <property type="component" value="Unassembled WGS sequence"/>
</dbReference>
<dbReference type="EMBL" id="JACBJI010000003">
    <property type="protein sequence ID" value="NYA70734.1"/>
    <property type="molecule type" value="Genomic_DNA"/>
</dbReference>
<comment type="caution">
    <text evidence="1">The sequence shown here is derived from an EMBL/GenBank/DDBJ whole genome shotgun (WGS) entry which is preliminary data.</text>
</comment>
<sequence length="98" mass="10822">MKKCLLIIALLVGFQGFSKEIPGPSVLFSISEKILTQAQQLIFPSFEKPVQKPMKVKPIIKVKSKVPLKVVDSAPQEKPAVQASTVKVKRDGMFITTE</sequence>
<reference evidence="1 2" key="1">
    <citation type="submission" date="2020-07" db="EMBL/GenBank/DDBJ databases">
        <authorList>
            <person name="Sun Q."/>
        </authorList>
    </citation>
    <scope>NUCLEOTIDE SEQUENCE [LARGE SCALE GENOMIC DNA]</scope>
    <source>
        <strain evidence="1 2">MAH-1</strain>
    </source>
</reference>
<protein>
    <submittedName>
        <fullName evidence="1">Uncharacterized protein</fullName>
    </submittedName>
</protein>
<dbReference type="AlphaFoldDB" id="A0A7Y8Y182"/>
<gene>
    <name evidence="1" type="ORF">HZF10_07385</name>
</gene>
<proteinExistence type="predicted"/>